<dbReference type="InterPro" id="IPR024185">
    <property type="entry name" value="FTHF_cligase-like_sf"/>
</dbReference>
<dbReference type="FunFam" id="3.40.50.10420:FF:000001">
    <property type="entry name" value="Methenyltetrahydrofolate synthase domain-containing protein"/>
    <property type="match status" value="1"/>
</dbReference>
<accession>A0A2K6MV44</accession>
<dbReference type="GO" id="GO:0003723">
    <property type="term" value="F:RNA binding"/>
    <property type="evidence" value="ECO:0007669"/>
    <property type="project" value="UniProtKB-UniRule"/>
</dbReference>
<dbReference type="SUPFAM" id="SSF54928">
    <property type="entry name" value="RNA-binding domain, RBD"/>
    <property type="match status" value="1"/>
</dbReference>
<organism evidence="6 7">
    <name type="scientific">Rhinopithecus bieti</name>
    <name type="common">Black snub-nosed monkey</name>
    <name type="synonym">Pygathrix bieti</name>
    <dbReference type="NCBI Taxonomy" id="61621"/>
    <lineage>
        <taxon>Eukaryota</taxon>
        <taxon>Metazoa</taxon>
        <taxon>Chordata</taxon>
        <taxon>Craniata</taxon>
        <taxon>Vertebrata</taxon>
        <taxon>Euteleostomi</taxon>
        <taxon>Mammalia</taxon>
        <taxon>Eutheria</taxon>
        <taxon>Euarchontoglires</taxon>
        <taxon>Primates</taxon>
        <taxon>Haplorrhini</taxon>
        <taxon>Catarrhini</taxon>
        <taxon>Cercopithecidae</taxon>
        <taxon>Colobinae</taxon>
        <taxon>Rhinopithecus</taxon>
    </lineage>
</organism>
<feature type="compositionally biased region" description="Low complexity" evidence="4">
    <location>
        <begin position="292"/>
        <end position="302"/>
    </location>
</feature>
<dbReference type="InterPro" id="IPR037171">
    <property type="entry name" value="NagB/RpiA_transferase-like"/>
</dbReference>
<dbReference type="InterPro" id="IPR035979">
    <property type="entry name" value="RBD_domain_sf"/>
</dbReference>
<sequence>MEPRAVGVSKQDIREQIWDHMESQNLADFPRPVHHRIPNFKGASHAAEQLPRLQAFKTARTIKVNPDAPQKNARFFVLESKKTLLVPTPRLRTGLFNKITPPPGATKDILRKCATSQGVRNCSVPIGLDSRVLVDLVVVGSVAVSEKGWRIGKGEGYADLEYAMMVSMGAVSNETPVVTIVHDCQVVDIPEELLEEHDITVDYILTPTRVIATGCKRPQPMGITWSKISWEMIEKIPVLRSLRAREQQAGKDVTLQGEHQHLLEPGRQQAVPLSAGRRPPDTPGPEANSMEAAGGSPPGEGAPLAADVYVGNLPRDARVSDLKRALRELGSMPLRLTWQGPQRRAFLRYPDSAAAQQAISCLQGLRLGTDTLRVALARQQRDK</sequence>
<evidence type="ECO:0000313" key="6">
    <source>
        <dbReference type="Ensembl" id="ENSRBIP00000039649.1"/>
    </source>
</evidence>
<dbReference type="CDD" id="cd12270">
    <property type="entry name" value="RRM_MTHFSD"/>
    <property type="match status" value="1"/>
</dbReference>
<name>A0A2K6MV44_RHIBE</name>
<evidence type="ECO:0000256" key="2">
    <source>
        <dbReference type="ARBA" id="ARBA00022884"/>
    </source>
</evidence>
<feature type="domain" description="RRM" evidence="5">
    <location>
        <begin position="306"/>
        <end position="379"/>
    </location>
</feature>
<evidence type="ECO:0000256" key="3">
    <source>
        <dbReference type="PROSITE-ProRule" id="PRU00176"/>
    </source>
</evidence>
<dbReference type="GO" id="GO:0005737">
    <property type="term" value="C:cytoplasm"/>
    <property type="evidence" value="ECO:0007669"/>
    <property type="project" value="TreeGrafter"/>
</dbReference>
<dbReference type="SMART" id="SM00360">
    <property type="entry name" value="RRM"/>
    <property type="match status" value="1"/>
</dbReference>
<keyword evidence="7" id="KW-1185">Reference proteome</keyword>
<feature type="region of interest" description="Disordered" evidence="4">
    <location>
        <begin position="262"/>
        <end position="302"/>
    </location>
</feature>
<evidence type="ECO:0000313" key="7">
    <source>
        <dbReference type="Proteomes" id="UP000233180"/>
    </source>
</evidence>
<reference evidence="6" key="2">
    <citation type="submission" date="2025-08" db="UniProtKB">
        <authorList>
            <consortium name="Ensembl"/>
        </authorList>
    </citation>
    <scope>IDENTIFICATION</scope>
</reference>
<evidence type="ECO:0000256" key="1">
    <source>
        <dbReference type="ARBA" id="ARBA00015518"/>
    </source>
</evidence>
<dbReference type="PROSITE" id="PS50102">
    <property type="entry name" value="RRM"/>
    <property type="match status" value="1"/>
</dbReference>
<proteinExistence type="predicted"/>
<gene>
    <name evidence="6" type="primary">MTHFSD</name>
</gene>
<dbReference type="PANTHER" id="PTHR13017">
    <property type="entry name" value="5-FORMYLTETRAHYDROFOLATE CYCLO-LIGASE-RELATED"/>
    <property type="match status" value="1"/>
</dbReference>
<dbReference type="FunFam" id="3.30.70.330:FF:000393">
    <property type="entry name" value="Methenyltetrahydrofolate synthetase domain containing"/>
    <property type="match status" value="1"/>
</dbReference>
<protein>
    <recommendedName>
        <fullName evidence="1">Methenyltetrahydrofolate synthase domain-containing protein</fullName>
    </recommendedName>
</protein>
<keyword evidence="2 3" id="KW-0694">RNA-binding</keyword>
<dbReference type="SUPFAM" id="SSF100950">
    <property type="entry name" value="NagB/RpiA/CoA transferase-like"/>
    <property type="match status" value="1"/>
</dbReference>
<dbReference type="Gene3D" id="3.30.70.330">
    <property type="match status" value="1"/>
</dbReference>
<dbReference type="InterPro" id="IPR034359">
    <property type="entry name" value="MTHFSD_RRM"/>
</dbReference>
<reference evidence="6 7" key="1">
    <citation type="submission" date="2016-06" db="EMBL/GenBank/DDBJ databases">
        <title>Genome of Rhinopithecus bieti.</title>
        <authorList>
            <person name="Wu"/>
            <person name="C.-I. and Zhang"/>
            <person name="Y."/>
        </authorList>
    </citation>
    <scope>NUCLEOTIDE SEQUENCE</scope>
</reference>
<dbReference type="InterPro" id="IPR012677">
    <property type="entry name" value="Nucleotide-bd_a/b_plait_sf"/>
</dbReference>
<dbReference type="InterPro" id="IPR000504">
    <property type="entry name" value="RRM_dom"/>
</dbReference>
<dbReference type="PANTHER" id="PTHR13017:SF0">
    <property type="entry name" value="METHENYLTETRAHYDROFOLATE SYNTHASE DOMAIN-CONTAINING PROTEIN"/>
    <property type="match status" value="1"/>
</dbReference>
<reference evidence="6" key="3">
    <citation type="submission" date="2025-09" db="UniProtKB">
        <authorList>
            <consortium name="Ensembl"/>
        </authorList>
    </citation>
    <scope>IDENTIFICATION</scope>
</reference>
<dbReference type="AlphaFoldDB" id="A0A2K6MV44"/>
<evidence type="ECO:0000256" key="4">
    <source>
        <dbReference type="SAM" id="MobiDB-lite"/>
    </source>
</evidence>
<dbReference type="Pfam" id="PF00076">
    <property type="entry name" value="RRM_1"/>
    <property type="match status" value="1"/>
</dbReference>
<dbReference type="GeneTree" id="ENSGT00390000011730"/>
<dbReference type="Pfam" id="PF01812">
    <property type="entry name" value="5-FTHF_cyc-lig"/>
    <property type="match status" value="1"/>
</dbReference>
<dbReference type="Gene3D" id="3.40.50.10420">
    <property type="entry name" value="NagB/RpiA/CoA transferase-like"/>
    <property type="match status" value="1"/>
</dbReference>
<evidence type="ECO:0000259" key="5">
    <source>
        <dbReference type="PROSITE" id="PS50102"/>
    </source>
</evidence>
<dbReference type="Ensembl" id="ENSRBIT00000063676.1">
    <property type="protein sequence ID" value="ENSRBIP00000039649.1"/>
    <property type="gene ID" value="ENSRBIG00000043280.1"/>
</dbReference>
<dbReference type="InterPro" id="IPR002698">
    <property type="entry name" value="FTHF_cligase"/>
</dbReference>
<dbReference type="Proteomes" id="UP000233180">
    <property type="component" value="Unassembled WGS sequence"/>
</dbReference>